<organism evidence="1 2">
    <name type="scientific">Plakobranchus ocellatus</name>
    <dbReference type="NCBI Taxonomy" id="259542"/>
    <lineage>
        <taxon>Eukaryota</taxon>
        <taxon>Metazoa</taxon>
        <taxon>Spiralia</taxon>
        <taxon>Lophotrochozoa</taxon>
        <taxon>Mollusca</taxon>
        <taxon>Gastropoda</taxon>
        <taxon>Heterobranchia</taxon>
        <taxon>Euthyneura</taxon>
        <taxon>Panpulmonata</taxon>
        <taxon>Sacoglossa</taxon>
        <taxon>Placobranchoidea</taxon>
        <taxon>Plakobranchidae</taxon>
        <taxon>Plakobranchus</taxon>
    </lineage>
</organism>
<proteinExistence type="predicted"/>
<accession>A0AAV4CCT6</accession>
<protein>
    <submittedName>
        <fullName evidence="1">Uncharacterized protein</fullName>
    </submittedName>
</protein>
<evidence type="ECO:0000313" key="2">
    <source>
        <dbReference type="Proteomes" id="UP000735302"/>
    </source>
</evidence>
<keyword evidence="2" id="KW-1185">Reference proteome</keyword>
<dbReference type="AlphaFoldDB" id="A0AAV4CCT6"/>
<dbReference type="EMBL" id="BLXT01006250">
    <property type="protein sequence ID" value="GFO30565.1"/>
    <property type="molecule type" value="Genomic_DNA"/>
</dbReference>
<gene>
    <name evidence="1" type="ORF">PoB_005707000</name>
</gene>
<sequence>MRARFVRKPQRHDYIPCSRDFETGSFTFAKDVQNISRNVKKESGSHACSKHRGTRRRILIILGKRHTEVVCHCFPRRLYFRRVLRELATPDRRAMKLSPGPDWDSNLGHLTWPITAHPQQGDLRLSATVGPGRRSGARTRCRQISGSTHIVPQSPIPREEEITDLNQFMERWSSNCVSLDNTQLISVDLFDLTVPYGC</sequence>
<dbReference type="Proteomes" id="UP000735302">
    <property type="component" value="Unassembled WGS sequence"/>
</dbReference>
<evidence type="ECO:0000313" key="1">
    <source>
        <dbReference type="EMBL" id="GFO30565.1"/>
    </source>
</evidence>
<comment type="caution">
    <text evidence="1">The sequence shown here is derived from an EMBL/GenBank/DDBJ whole genome shotgun (WGS) entry which is preliminary data.</text>
</comment>
<reference evidence="1 2" key="1">
    <citation type="journal article" date="2021" name="Elife">
        <title>Chloroplast acquisition without the gene transfer in kleptoplastic sea slugs, Plakobranchus ocellatus.</title>
        <authorList>
            <person name="Maeda T."/>
            <person name="Takahashi S."/>
            <person name="Yoshida T."/>
            <person name="Shimamura S."/>
            <person name="Takaki Y."/>
            <person name="Nagai Y."/>
            <person name="Toyoda A."/>
            <person name="Suzuki Y."/>
            <person name="Arimoto A."/>
            <person name="Ishii H."/>
            <person name="Satoh N."/>
            <person name="Nishiyama T."/>
            <person name="Hasebe M."/>
            <person name="Maruyama T."/>
            <person name="Minagawa J."/>
            <person name="Obokata J."/>
            <person name="Shigenobu S."/>
        </authorList>
    </citation>
    <scope>NUCLEOTIDE SEQUENCE [LARGE SCALE GENOMIC DNA]</scope>
</reference>
<name>A0AAV4CCT6_9GAST</name>